<proteinExistence type="predicted"/>
<dbReference type="Proteomes" id="UP000298030">
    <property type="component" value="Unassembled WGS sequence"/>
</dbReference>
<gene>
    <name evidence="1" type="ORF">FA13DRAFT_1712395</name>
</gene>
<keyword evidence="2" id="KW-1185">Reference proteome</keyword>
<evidence type="ECO:0000313" key="1">
    <source>
        <dbReference type="EMBL" id="TEB27680.1"/>
    </source>
</evidence>
<reference evidence="1 2" key="1">
    <citation type="journal article" date="2019" name="Nat. Ecol. Evol.">
        <title>Megaphylogeny resolves global patterns of mushroom evolution.</title>
        <authorList>
            <person name="Varga T."/>
            <person name="Krizsan K."/>
            <person name="Foldi C."/>
            <person name="Dima B."/>
            <person name="Sanchez-Garcia M."/>
            <person name="Sanchez-Ramirez S."/>
            <person name="Szollosi G.J."/>
            <person name="Szarkandi J.G."/>
            <person name="Papp V."/>
            <person name="Albert L."/>
            <person name="Andreopoulos W."/>
            <person name="Angelini C."/>
            <person name="Antonin V."/>
            <person name="Barry K.W."/>
            <person name="Bougher N.L."/>
            <person name="Buchanan P."/>
            <person name="Buyck B."/>
            <person name="Bense V."/>
            <person name="Catcheside P."/>
            <person name="Chovatia M."/>
            <person name="Cooper J."/>
            <person name="Damon W."/>
            <person name="Desjardin D."/>
            <person name="Finy P."/>
            <person name="Geml J."/>
            <person name="Haridas S."/>
            <person name="Hughes K."/>
            <person name="Justo A."/>
            <person name="Karasinski D."/>
            <person name="Kautmanova I."/>
            <person name="Kiss B."/>
            <person name="Kocsube S."/>
            <person name="Kotiranta H."/>
            <person name="LaButti K.M."/>
            <person name="Lechner B.E."/>
            <person name="Liimatainen K."/>
            <person name="Lipzen A."/>
            <person name="Lukacs Z."/>
            <person name="Mihaltcheva S."/>
            <person name="Morgado L.N."/>
            <person name="Niskanen T."/>
            <person name="Noordeloos M.E."/>
            <person name="Ohm R.A."/>
            <person name="Ortiz-Santana B."/>
            <person name="Ovrebo C."/>
            <person name="Racz N."/>
            <person name="Riley R."/>
            <person name="Savchenko A."/>
            <person name="Shiryaev A."/>
            <person name="Soop K."/>
            <person name="Spirin V."/>
            <person name="Szebenyi C."/>
            <person name="Tomsovsky M."/>
            <person name="Tulloss R.E."/>
            <person name="Uehling J."/>
            <person name="Grigoriev I.V."/>
            <person name="Vagvolgyi C."/>
            <person name="Papp T."/>
            <person name="Martin F.M."/>
            <person name="Miettinen O."/>
            <person name="Hibbett D.S."/>
            <person name="Nagy L.G."/>
        </authorList>
    </citation>
    <scope>NUCLEOTIDE SEQUENCE [LARGE SCALE GENOMIC DNA]</scope>
    <source>
        <strain evidence="1 2">FP101781</strain>
    </source>
</reference>
<accession>A0A4Y7T0K8</accession>
<sequence>MLRVPRSSTTAQGGAFVPIDWKPKHFRHAHTRQGVMHFRRIPHIGCTWSPYRLIHHIDITLTGLPYASRDFRVEDVVALGKTLSLLPLHSITLRARHINPLCNGIILWPTQPEVATVVLCFTRNCPPDEWKRPTFVHLFHSFHALASFELQVCHPRRYYDITDPWQPHPAFDRRARERTYAERGREATYNPSESPLATLLRMGHNASILCPLLVQVSWKERRRNLGQWESRLIICRRRLGSWDPVITQVRDEQHALVAESQPYGDMFAAVERGLP</sequence>
<dbReference type="EMBL" id="QPFP01000038">
    <property type="protein sequence ID" value="TEB27680.1"/>
    <property type="molecule type" value="Genomic_DNA"/>
</dbReference>
<organism evidence="1 2">
    <name type="scientific">Coprinellus micaceus</name>
    <name type="common">Glistening ink-cap mushroom</name>
    <name type="synonym">Coprinus micaceus</name>
    <dbReference type="NCBI Taxonomy" id="71717"/>
    <lineage>
        <taxon>Eukaryota</taxon>
        <taxon>Fungi</taxon>
        <taxon>Dikarya</taxon>
        <taxon>Basidiomycota</taxon>
        <taxon>Agaricomycotina</taxon>
        <taxon>Agaricomycetes</taxon>
        <taxon>Agaricomycetidae</taxon>
        <taxon>Agaricales</taxon>
        <taxon>Agaricineae</taxon>
        <taxon>Psathyrellaceae</taxon>
        <taxon>Coprinellus</taxon>
    </lineage>
</organism>
<comment type="caution">
    <text evidence="1">The sequence shown here is derived from an EMBL/GenBank/DDBJ whole genome shotgun (WGS) entry which is preliminary data.</text>
</comment>
<protein>
    <submittedName>
        <fullName evidence="1">Uncharacterized protein</fullName>
    </submittedName>
</protein>
<dbReference type="OrthoDB" id="10506795at2759"/>
<name>A0A4Y7T0K8_COPMI</name>
<dbReference type="AlphaFoldDB" id="A0A4Y7T0K8"/>
<evidence type="ECO:0000313" key="2">
    <source>
        <dbReference type="Proteomes" id="UP000298030"/>
    </source>
</evidence>